<comment type="caution">
    <text evidence="1">The sequence shown here is derived from an EMBL/GenBank/DDBJ whole genome shotgun (WGS) entry which is preliminary data.</text>
</comment>
<dbReference type="Proteomes" id="UP000005392">
    <property type="component" value="Unassembled WGS sequence"/>
</dbReference>
<dbReference type="AlphaFoldDB" id="F9ER81"/>
<evidence type="ECO:0000313" key="2">
    <source>
        <dbReference type="Proteomes" id="UP000005392"/>
    </source>
</evidence>
<reference evidence="1 2" key="1">
    <citation type="submission" date="2011-05" db="EMBL/GenBank/DDBJ databases">
        <authorList>
            <person name="Muzny D."/>
            <person name="Qin X."/>
            <person name="Deng J."/>
            <person name="Jiang H."/>
            <person name="Liu Y."/>
            <person name="Qu J."/>
            <person name="Song X.-Z."/>
            <person name="Zhang L."/>
            <person name="Thornton R."/>
            <person name="Coyle M."/>
            <person name="Francisco L."/>
            <person name="Jackson L."/>
            <person name="Javaid M."/>
            <person name="Korchina V."/>
            <person name="Kovar C."/>
            <person name="Mata R."/>
            <person name="Mathew T."/>
            <person name="Ngo R."/>
            <person name="Nguyen L."/>
            <person name="Nguyen N."/>
            <person name="Okwuonu G."/>
            <person name="Ongeri F."/>
            <person name="Pham C."/>
            <person name="Simmons D."/>
            <person name="Wilczek-Boney K."/>
            <person name="Hale W."/>
            <person name="Jakkamsetti A."/>
            <person name="Pham P."/>
            <person name="Ruth R."/>
            <person name="San Lucas F."/>
            <person name="Warren J."/>
            <person name="Zhang J."/>
            <person name="Zhao Z."/>
            <person name="Zhou C."/>
            <person name="Zhu D."/>
            <person name="Lee S."/>
            <person name="Bess C."/>
            <person name="Blankenburg K."/>
            <person name="Forbes L."/>
            <person name="Fu Q."/>
            <person name="Gubbala S."/>
            <person name="Hirani K."/>
            <person name="Jayaseelan J.C."/>
            <person name="Lara F."/>
            <person name="Munidasa M."/>
            <person name="Palculict T."/>
            <person name="Patil S."/>
            <person name="Pu L.-L."/>
            <person name="Saada N."/>
            <person name="Tang L."/>
            <person name="Weissenberger G."/>
            <person name="Zhu Y."/>
            <person name="Hemphill L."/>
            <person name="Shang Y."/>
            <person name="Youmans B."/>
            <person name="Ayvaz T."/>
            <person name="Ross M."/>
            <person name="Santibanez J."/>
            <person name="Aqrawi P."/>
            <person name="Gross S."/>
            <person name="Joshi V."/>
            <person name="Fowler G."/>
            <person name="Nazareth L."/>
            <person name="Reid J."/>
            <person name="Worley K."/>
            <person name="Petrosino J."/>
            <person name="Highlander S."/>
            <person name="Gibbs R."/>
        </authorList>
    </citation>
    <scope>NUCLEOTIDE SEQUENCE [LARGE SCALE GENOMIC DNA]</scope>
    <source>
        <strain evidence="1 2">ATCC 51191</strain>
    </source>
</reference>
<dbReference type="HOGENOM" id="CLU_3043728_0_0_0"/>
<proteinExistence type="predicted"/>
<accession>F9ER81</accession>
<organism evidence="1 2">
    <name type="scientific">Fusobacterium animalis ATCC 51191</name>
    <dbReference type="NCBI Taxonomy" id="997347"/>
    <lineage>
        <taxon>Bacteria</taxon>
        <taxon>Fusobacteriati</taxon>
        <taxon>Fusobacteriota</taxon>
        <taxon>Fusobacteriia</taxon>
        <taxon>Fusobacteriales</taxon>
        <taxon>Fusobacteriaceae</taxon>
        <taxon>Fusobacterium</taxon>
    </lineage>
</organism>
<protein>
    <submittedName>
        <fullName evidence="1">Uncharacterized protein</fullName>
    </submittedName>
</protein>
<name>F9ER81_9FUSO</name>
<evidence type="ECO:0000313" key="1">
    <source>
        <dbReference type="EMBL" id="EGQ78098.1"/>
    </source>
</evidence>
<dbReference type="PATRIC" id="fig|997347.4.peg.2203"/>
<gene>
    <name evidence="1" type="ORF">HMPREF9094_2436</name>
</gene>
<dbReference type="EMBL" id="AFQD01000521">
    <property type="protein sequence ID" value="EGQ78098.1"/>
    <property type="molecule type" value="Genomic_DNA"/>
</dbReference>
<sequence length="54" mass="6482">MSKGKLKDFENFLKEVGICYKLIEKKLEKIEEYTVNSEVEKLIFLKLHQKEHVL</sequence>
<keyword evidence="2" id="KW-1185">Reference proteome</keyword>